<dbReference type="AlphaFoldDB" id="A0A818XL47"/>
<evidence type="ECO:0000313" key="4">
    <source>
        <dbReference type="Proteomes" id="UP000663869"/>
    </source>
</evidence>
<feature type="compositionally biased region" description="Basic and acidic residues" evidence="1">
    <location>
        <begin position="529"/>
        <end position="546"/>
    </location>
</feature>
<proteinExistence type="predicted"/>
<protein>
    <recommendedName>
        <fullName evidence="5">Trans-Golgi network integral membrane protein 2</fullName>
    </recommendedName>
</protein>
<organism evidence="3 4">
    <name type="scientific">Rotaria socialis</name>
    <dbReference type="NCBI Taxonomy" id="392032"/>
    <lineage>
        <taxon>Eukaryota</taxon>
        <taxon>Metazoa</taxon>
        <taxon>Spiralia</taxon>
        <taxon>Gnathifera</taxon>
        <taxon>Rotifera</taxon>
        <taxon>Eurotatoria</taxon>
        <taxon>Bdelloidea</taxon>
        <taxon>Philodinida</taxon>
        <taxon>Philodinidae</taxon>
        <taxon>Rotaria</taxon>
    </lineage>
</organism>
<feature type="compositionally biased region" description="Acidic residues" evidence="1">
    <location>
        <begin position="439"/>
        <end position="452"/>
    </location>
</feature>
<accession>A0A818XL47</accession>
<feature type="compositionally biased region" description="Polar residues" evidence="1">
    <location>
        <begin position="494"/>
        <end position="506"/>
    </location>
</feature>
<dbReference type="EMBL" id="CAJNYU010004304">
    <property type="protein sequence ID" value="CAF3742035.1"/>
    <property type="molecule type" value="Genomic_DNA"/>
</dbReference>
<feature type="compositionally biased region" description="Basic and acidic residues" evidence="1">
    <location>
        <begin position="453"/>
        <end position="488"/>
    </location>
</feature>
<sequence>MFLLRTNSLVVILSLILFHGKYIFGLGTEKFKAINVLAKLNNTAAGCDLHDFLRLDSDFKNLSDDLTKYCSPSKLVKRFRILCHMLSYELEIACALPAKSRPSKALYTSNTSAKEICDRKNIQLTNQWIWDKLTNGGQKDIGITAKYLCDSVTNYTVTLRLARFFYKIAPLIRQADLSQQASGAAKDTKTGNADVAPTSKEKSQQSIETKAKETGEGTKGKANQTEEGTKDKAAQPGEQAKDKTNEGTKDQAAQIGEGIKDKAAQTGEGVKDKTAQTGEGAKDKIAQTGEGIKEKAGEGEKLNVSANIISNKDNKTDLIQGNVDKGKPSEESLSNKTIEKTELRKNATNELSPKTDENGQKVLDLNKDNKSELENKKDQASADDEDNDEDDNGDKISKEAEQAAQIPKPDLVNKKEGETEKKDKETNNDRDMKSNDPNDGPEEDEVDNDTDEDSMKQLRDQQKESDKDDLRSAVGDKEKAADNEHIPPDDYGTANDSDQQVKTVDPSNDDEDAEDQGINRDPSGMNIRKPTDEDRTGFGKTAEKNTKNSGSESSKTRPKAPVSRKYADDDGWSGSFVTYFLLFTLFVVIGYLVLHHKNKLMAYVVEGRRSGAPRSGSRPSHRGYEKLKNVNDIIPIDNINPISDKVIILKT</sequence>
<feature type="compositionally biased region" description="Basic and acidic residues" evidence="1">
    <location>
        <begin position="227"/>
        <end position="249"/>
    </location>
</feature>
<evidence type="ECO:0000256" key="1">
    <source>
        <dbReference type="SAM" id="MobiDB-lite"/>
    </source>
</evidence>
<keyword evidence="2" id="KW-0472">Membrane</keyword>
<evidence type="ECO:0000256" key="2">
    <source>
        <dbReference type="SAM" id="Phobius"/>
    </source>
</evidence>
<feature type="compositionally biased region" description="Basic and acidic residues" evidence="1">
    <location>
        <begin position="337"/>
        <end position="380"/>
    </location>
</feature>
<feature type="compositionally biased region" description="Basic and acidic residues" evidence="1">
    <location>
        <begin position="258"/>
        <end position="301"/>
    </location>
</feature>
<feature type="transmembrane region" description="Helical" evidence="2">
    <location>
        <begin position="572"/>
        <end position="594"/>
    </location>
</feature>
<comment type="caution">
    <text evidence="3">The sequence shown here is derived from an EMBL/GenBank/DDBJ whole genome shotgun (WGS) entry which is preliminary data.</text>
</comment>
<feature type="compositionally biased region" description="Basic and acidic residues" evidence="1">
    <location>
        <begin position="199"/>
        <end position="219"/>
    </location>
</feature>
<evidence type="ECO:0000313" key="3">
    <source>
        <dbReference type="EMBL" id="CAF3742035.1"/>
    </source>
</evidence>
<feature type="compositionally biased region" description="Basic and acidic residues" evidence="1">
    <location>
        <begin position="411"/>
        <end position="436"/>
    </location>
</feature>
<reference evidence="3" key="1">
    <citation type="submission" date="2021-02" db="EMBL/GenBank/DDBJ databases">
        <authorList>
            <person name="Nowell W R."/>
        </authorList>
    </citation>
    <scope>NUCLEOTIDE SEQUENCE</scope>
</reference>
<keyword evidence="2" id="KW-1133">Transmembrane helix</keyword>
<dbReference type="Proteomes" id="UP000663869">
    <property type="component" value="Unassembled WGS sequence"/>
</dbReference>
<gene>
    <name evidence="3" type="ORF">FME351_LOCUS30327</name>
</gene>
<evidence type="ECO:0008006" key="5">
    <source>
        <dbReference type="Google" id="ProtNLM"/>
    </source>
</evidence>
<name>A0A818XL47_9BILA</name>
<keyword evidence="2" id="KW-0812">Transmembrane</keyword>
<feature type="compositionally biased region" description="Acidic residues" evidence="1">
    <location>
        <begin position="381"/>
        <end position="392"/>
    </location>
</feature>
<feature type="region of interest" description="Disordered" evidence="1">
    <location>
        <begin position="180"/>
        <end position="567"/>
    </location>
</feature>